<dbReference type="InterPro" id="IPR015393">
    <property type="entry name" value="DUF1972"/>
</dbReference>
<dbReference type="OrthoDB" id="9792269at2"/>
<dbReference type="EMBL" id="CP033920">
    <property type="protein sequence ID" value="AZA49453.1"/>
    <property type="molecule type" value="Genomic_DNA"/>
</dbReference>
<dbReference type="GO" id="GO:0016757">
    <property type="term" value="F:glycosyltransferase activity"/>
    <property type="evidence" value="ECO:0007669"/>
    <property type="project" value="InterPro"/>
</dbReference>
<evidence type="ECO:0000313" key="5">
    <source>
        <dbReference type="Proteomes" id="UP000273270"/>
    </source>
</evidence>
<evidence type="ECO:0000259" key="2">
    <source>
        <dbReference type="Pfam" id="PF00534"/>
    </source>
</evidence>
<organism evidence="4 5">
    <name type="scientific">Chryseobacterium carnipullorum</name>
    <dbReference type="NCBI Taxonomy" id="1124835"/>
    <lineage>
        <taxon>Bacteria</taxon>
        <taxon>Pseudomonadati</taxon>
        <taxon>Bacteroidota</taxon>
        <taxon>Flavobacteriia</taxon>
        <taxon>Flavobacteriales</taxon>
        <taxon>Weeksellaceae</taxon>
        <taxon>Chryseobacterium group</taxon>
        <taxon>Chryseobacterium</taxon>
    </lineage>
</organism>
<gene>
    <name evidence="4" type="ORF">EG346_15250</name>
</gene>
<evidence type="ECO:0000313" key="4">
    <source>
        <dbReference type="EMBL" id="AZA49453.1"/>
    </source>
</evidence>
<feature type="domain" description="Glycosyl transferase family 1" evidence="2">
    <location>
        <begin position="192"/>
        <end position="345"/>
    </location>
</feature>
<dbReference type="SUPFAM" id="SSF53756">
    <property type="entry name" value="UDP-Glycosyltransferase/glycogen phosphorylase"/>
    <property type="match status" value="1"/>
</dbReference>
<dbReference type="KEGG" id="ccau:EG346_15250"/>
<dbReference type="Proteomes" id="UP000273270">
    <property type="component" value="Chromosome"/>
</dbReference>
<proteinExistence type="predicted"/>
<reference evidence="5" key="1">
    <citation type="submission" date="2018-11" db="EMBL/GenBank/DDBJ databases">
        <title>Proposal to divide the Flavobacteriaceae and reorganize its genera based on Amino Acid Identity values calculated from whole genome sequences.</title>
        <authorList>
            <person name="Nicholson A.C."/>
            <person name="Gulvik C.A."/>
            <person name="Whitney A.M."/>
            <person name="Humrighouse B.W."/>
            <person name="Bell M."/>
            <person name="Holmes B."/>
            <person name="Steigerwalt A.G."/>
            <person name="Villarma A."/>
            <person name="Sheth M."/>
            <person name="Batra D."/>
            <person name="Pryor J."/>
            <person name="Bernardet J.-F."/>
            <person name="Hugo C."/>
            <person name="Kampfer P."/>
            <person name="Newman J."/>
            <person name="McQuiston J.R."/>
        </authorList>
    </citation>
    <scope>NUCLEOTIDE SEQUENCE [LARGE SCALE GENOMIC DNA]</scope>
    <source>
        <strain evidence="5">G0188</strain>
    </source>
</reference>
<evidence type="ECO:0000256" key="1">
    <source>
        <dbReference type="ARBA" id="ARBA00022679"/>
    </source>
</evidence>
<dbReference type="Pfam" id="PF09314">
    <property type="entry name" value="DUF1972"/>
    <property type="match status" value="1"/>
</dbReference>
<keyword evidence="1" id="KW-0808">Transferase</keyword>
<name>A0A3G6M8H7_CHRCU</name>
<protein>
    <submittedName>
        <fullName evidence="4">DUF1972 domain-containing protein</fullName>
    </submittedName>
</protein>
<feature type="domain" description="DUF1972" evidence="3">
    <location>
        <begin position="5"/>
        <end position="176"/>
    </location>
</feature>
<accession>A0A3G6M8H7</accession>
<keyword evidence="5" id="KW-1185">Reference proteome</keyword>
<dbReference type="PANTHER" id="PTHR46401">
    <property type="entry name" value="GLYCOSYLTRANSFERASE WBBK-RELATED"/>
    <property type="match status" value="1"/>
</dbReference>
<dbReference type="Pfam" id="PF00534">
    <property type="entry name" value="Glycos_transf_1"/>
    <property type="match status" value="1"/>
</dbReference>
<dbReference type="InterPro" id="IPR001296">
    <property type="entry name" value="Glyco_trans_1"/>
</dbReference>
<dbReference type="AlphaFoldDB" id="A0A3G6M8H7"/>
<dbReference type="Gene3D" id="3.40.50.2000">
    <property type="entry name" value="Glycogen Phosphorylase B"/>
    <property type="match status" value="2"/>
</dbReference>
<sequence length="407" mass="46706">MMKTKVAIIGTVGLPAKYGGFETLTAHLVEELADTYDFTVYCSSKKYTKEERTESWKGAKLKYLPLDANGIQSIPYDTLSILHALFRSDVLLVLGVAGAWLLPFVKLFTGKKIIISIDGIEWKRDKWSLPAKLYLWWAEKLAVRFSHIDISDNESIQDYTSLRYKTISRVIEYGADHTKVNLTPTSENIEKYPFLSKEYAVKVCRIEPENNVHTIVKVFSELPDRTLVLVGNWKNSQYGIDIKQQYSDYENIHLLDPIYDQEMIDLIRGNASVYIHGHSAGGTNPSLVEAMFLGLPIISNGVSYNRTTTEHQAFYFSNEEDLKNVLNEITKEDLRNCAVQMKKIAERRYTWKKIAKKYSQLIEETFTVNKKTNVYPIISGLDKKILEKYNLEHLKNIKLFNSSNKTA</sequence>
<dbReference type="PANTHER" id="PTHR46401:SF2">
    <property type="entry name" value="GLYCOSYLTRANSFERASE WBBK-RELATED"/>
    <property type="match status" value="1"/>
</dbReference>
<evidence type="ECO:0000259" key="3">
    <source>
        <dbReference type="Pfam" id="PF09314"/>
    </source>
</evidence>